<dbReference type="InterPro" id="IPR036271">
    <property type="entry name" value="Tet_transcr_reg_TetR-rel_C_sf"/>
</dbReference>
<evidence type="ECO:0000256" key="1">
    <source>
        <dbReference type="ARBA" id="ARBA00023015"/>
    </source>
</evidence>
<accession>A0A231H0L3</accession>
<reference evidence="6 7" key="1">
    <citation type="submission" date="2017-07" db="EMBL/GenBank/DDBJ databases">
        <title>First draft Genome Sequence of Nocardia cerradoensis isolated from human infection.</title>
        <authorList>
            <person name="Carrasco G."/>
        </authorList>
    </citation>
    <scope>NUCLEOTIDE SEQUENCE [LARGE SCALE GENOMIC DNA]</scope>
    <source>
        <strain evidence="6 7">CNM20130759</strain>
    </source>
</reference>
<gene>
    <name evidence="6" type="primary">betI_19</name>
    <name evidence="6" type="ORF">B7C42_05611</name>
</gene>
<dbReference type="Pfam" id="PF13305">
    <property type="entry name" value="TetR_C_33"/>
    <property type="match status" value="1"/>
</dbReference>
<evidence type="ECO:0000313" key="6">
    <source>
        <dbReference type="EMBL" id="OXR42410.1"/>
    </source>
</evidence>
<keyword evidence="3" id="KW-0804">Transcription</keyword>
<protein>
    <submittedName>
        <fullName evidence="6">HTH-type transcriptional regulator BetI</fullName>
    </submittedName>
</protein>
<dbReference type="AlphaFoldDB" id="A0A231H0L3"/>
<evidence type="ECO:0000256" key="3">
    <source>
        <dbReference type="ARBA" id="ARBA00023163"/>
    </source>
</evidence>
<dbReference type="GO" id="GO:0000976">
    <property type="term" value="F:transcription cis-regulatory region binding"/>
    <property type="evidence" value="ECO:0007669"/>
    <property type="project" value="TreeGrafter"/>
</dbReference>
<feature type="DNA-binding region" description="H-T-H motif" evidence="4">
    <location>
        <begin position="113"/>
        <end position="132"/>
    </location>
</feature>
<dbReference type="InterPro" id="IPR050109">
    <property type="entry name" value="HTH-type_TetR-like_transc_reg"/>
</dbReference>
<dbReference type="PROSITE" id="PS50977">
    <property type="entry name" value="HTH_TETR_2"/>
    <property type="match status" value="1"/>
</dbReference>
<dbReference type="PANTHER" id="PTHR30055">
    <property type="entry name" value="HTH-TYPE TRANSCRIPTIONAL REGULATOR RUTR"/>
    <property type="match status" value="1"/>
</dbReference>
<dbReference type="InterPro" id="IPR001647">
    <property type="entry name" value="HTH_TetR"/>
</dbReference>
<sequence>MSIPSLHRRSVKAITGSIRPSVGRARQPSSTLSFASRFSRRLGGFTRLARGRPDPRLERTVHTAHLPCDRHRRRKDAGSHATICGMGVDEPVRERLVSAGVGLLEEVGAAQLGLRAIAREAGVSHGAPRRYFPTHNALLAAVAVHGFADLSERFAAHESEIPRVRIDRMAGEYIDFAARRPEMFTLMFRHDLLQGSGENLRRTTIPIYRAWADLVAGCVRDRAEERAFGLWTNLHGIAALVANRSVELIAPGIDLDRLVLGTVAQHLSD</sequence>
<dbReference type="PANTHER" id="PTHR30055:SF220">
    <property type="entry name" value="TETR-FAMILY REGULATORY PROTEIN"/>
    <property type="match status" value="1"/>
</dbReference>
<evidence type="ECO:0000256" key="2">
    <source>
        <dbReference type="ARBA" id="ARBA00023125"/>
    </source>
</evidence>
<dbReference type="EMBL" id="NGAF01000014">
    <property type="protein sequence ID" value="OXR42410.1"/>
    <property type="molecule type" value="Genomic_DNA"/>
</dbReference>
<comment type="caution">
    <text evidence="6">The sequence shown here is derived from an EMBL/GenBank/DDBJ whole genome shotgun (WGS) entry which is preliminary data.</text>
</comment>
<dbReference type="GO" id="GO:0003700">
    <property type="term" value="F:DNA-binding transcription factor activity"/>
    <property type="evidence" value="ECO:0007669"/>
    <property type="project" value="TreeGrafter"/>
</dbReference>
<dbReference type="Proteomes" id="UP000215506">
    <property type="component" value="Unassembled WGS sequence"/>
</dbReference>
<feature type="domain" description="HTH tetR-type" evidence="5">
    <location>
        <begin position="90"/>
        <end position="150"/>
    </location>
</feature>
<evidence type="ECO:0000313" key="7">
    <source>
        <dbReference type="Proteomes" id="UP000215506"/>
    </source>
</evidence>
<dbReference type="SUPFAM" id="SSF46689">
    <property type="entry name" value="Homeodomain-like"/>
    <property type="match status" value="1"/>
</dbReference>
<dbReference type="InterPro" id="IPR025996">
    <property type="entry name" value="MT1864/Rv1816-like_C"/>
</dbReference>
<proteinExistence type="predicted"/>
<organism evidence="6 7">
    <name type="scientific">Nocardia cerradoensis</name>
    <dbReference type="NCBI Taxonomy" id="85688"/>
    <lineage>
        <taxon>Bacteria</taxon>
        <taxon>Bacillati</taxon>
        <taxon>Actinomycetota</taxon>
        <taxon>Actinomycetes</taxon>
        <taxon>Mycobacteriales</taxon>
        <taxon>Nocardiaceae</taxon>
        <taxon>Nocardia</taxon>
    </lineage>
</organism>
<keyword evidence="1" id="KW-0805">Transcription regulation</keyword>
<evidence type="ECO:0000256" key="4">
    <source>
        <dbReference type="PROSITE-ProRule" id="PRU00335"/>
    </source>
</evidence>
<dbReference type="Gene3D" id="1.10.357.10">
    <property type="entry name" value="Tetracycline Repressor, domain 2"/>
    <property type="match status" value="1"/>
</dbReference>
<dbReference type="InterPro" id="IPR009057">
    <property type="entry name" value="Homeodomain-like_sf"/>
</dbReference>
<keyword evidence="7" id="KW-1185">Reference proteome</keyword>
<dbReference type="Pfam" id="PF00440">
    <property type="entry name" value="TetR_N"/>
    <property type="match status" value="1"/>
</dbReference>
<dbReference type="SUPFAM" id="SSF48498">
    <property type="entry name" value="Tetracyclin repressor-like, C-terminal domain"/>
    <property type="match status" value="1"/>
</dbReference>
<evidence type="ECO:0000259" key="5">
    <source>
        <dbReference type="PROSITE" id="PS50977"/>
    </source>
</evidence>
<keyword evidence="2 4" id="KW-0238">DNA-binding</keyword>
<name>A0A231H0L3_9NOCA</name>